<dbReference type="EMBL" id="DQTV01000127">
    <property type="protein sequence ID" value="HIP57662.1"/>
    <property type="molecule type" value="Genomic_DNA"/>
</dbReference>
<comment type="caution">
    <text evidence="1">The sequence shown here is derived from an EMBL/GenBank/DDBJ whole genome shotgun (WGS) entry which is preliminary data.</text>
</comment>
<proteinExistence type="predicted"/>
<evidence type="ECO:0000313" key="1">
    <source>
        <dbReference type="EMBL" id="HIP57662.1"/>
    </source>
</evidence>
<accession>A0A832Z0S4</accession>
<dbReference type="GO" id="GO:0006400">
    <property type="term" value="P:tRNA modification"/>
    <property type="evidence" value="ECO:0007669"/>
    <property type="project" value="InterPro"/>
</dbReference>
<organism evidence="1 2">
    <name type="scientific">Ignisphaera aggregans</name>
    <dbReference type="NCBI Taxonomy" id="334771"/>
    <lineage>
        <taxon>Archaea</taxon>
        <taxon>Thermoproteota</taxon>
        <taxon>Thermoprotei</taxon>
        <taxon>Desulfurococcales</taxon>
        <taxon>Desulfurococcaceae</taxon>
        <taxon>Ignisphaera</taxon>
    </lineage>
</organism>
<dbReference type="SUPFAM" id="SSF51713">
    <property type="entry name" value="tRNA-guanine transglycosylase"/>
    <property type="match status" value="1"/>
</dbReference>
<evidence type="ECO:0008006" key="3">
    <source>
        <dbReference type="Google" id="ProtNLM"/>
    </source>
</evidence>
<name>A0A832Z0S4_9CREN</name>
<sequence>MKLIFGVPDKSVPIWDFLPSIEVMINNLGWRWGRPPARVVWVDSGGYQAMVRGAKLRLEDVVARFRSLDGDIYISLDTPPTSLCPDDRGLVLRNIEVFDVLRSRLDDRVVVPVVHCYAPHLMLEAIDIYRSLGAKIIAFGGAVPPSMARMGRGSRVAPLIALAIAVKASRVPIHALGIGGSITMYSVVKVLGASSVDSSSWRVKAAYGKILVPGLGERYVGNGRARFGRVDLKPHELEMLKQYLEKTGFPYIDKVEEMLRTFRGRAIINAWVIYHYRDSLSPNNGFQWMLRFAERYRNASLEVLVEELETVISSQKRVA</sequence>
<protein>
    <recommendedName>
        <fullName evidence="3">tRNA-ribosyltransferase</fullName>
    </recommendedName>
</protein>
<dbReference type="InterPro" id="IPR036511">
    <property type="entry name" value="TGT-like_sf"/>
</dbReference>
<gene>
    <name evidence="1" type="ORF">EYH02_06355</name>
</gene>
<dbReference type="Proteomes" id="UP000605805">
    <property type="component" value="Unassembled WGS sequence"/>
</dbReference>
<dbReference type="AlphaFoldDB" id="A0A832Z0S4"/>
<evidence type="ECO:0000313" key="2">
    <source>
        <dbReference type="Proteomes" id="UP000605805"/>
    </source>
</evidence>
<reference evidence="1" key="1">
    <citation type="journal article" date="2020" name="ISME J.">
        <title>Gammaproteobacteria mediating utilization of methyl-, sulfur- and petroleum organic compounds in deep ocean hydrothermal plumes.</title>
        <authorList>
            <person name="Zhou Z."/>
            <person name="Liu Y."/>
            <person name="Pan J."/>
            <person name="Cron B.R."/>
            <person name="Toner B.M."/>
            <person name="Anantharaman K."/>
            <person name="Breier J.A."/>
            <person name="Dick G.J."/>
            <person name="Li M."/>
        </authorList>
    </citation>
    <scope>NUCLEOTIDE SEQUENCE</scope>
    <source>
        <strain evidence="1">SZUA-1435</strain>
    </source>
</reference>
<dbReference type="Gene3D" id="3.20.20.105">
    <property type="entry name" value="Queuine tRNA-ribosyltransferase-like"/>
    <property type="match status" value="1"/>
</dbReference>